<dbReference type="InterPro" id="IPR023100">
    <property type="entry name" value="D-aminoacylase_insert_dom_sf"/>
</dbReference>
<dbReference type="Gene3D" id="3.30.1490.130">
    <property type="entry name" value="D-aminoacylase. Domain 3"/>
    <property type="match status" value="1"/>
</dbReference>
<dbReference type="InterPro" id="IPR051781">
    <property type="entry name" value="Metallo-dep_Hydrolase"/>
</dbReference>
<keyword evidence="3" id="KW-1185">Reference proteome</keyword>
<dbReference type="Gene3D" id="2.30.40.10">
    <property type="entry name" value="Urease, subunit C, domain 1"/>
    <property type="match status" value="1"/>
</dbReference>
<dbReference type="OrthoDB" id="9766983at2"/>
<gene>
    <name evidence="2" type="ORF">FNH06_02395</name>
</gene>
<feature type="domain" description="Amidohydrolase 3" evidence="1">
    <location>
        <begin position="51"/>
        <end position="190"/>
    </location>
</feature>
<feature type="domain" description="Amidohydrolase 3" evidence="1">
    <location>
        <begin position="394"/>
        <end position="512"/>
    </location>
</feature>
<proteinExistence type="predicted"/>
<evidence type="ECO:0000313" key="2">
    <source>
        <dbReference type="EMBL" id="TVT25668.1"/>
    </source>
</evidence>
<dbReference type="Pfam" id="PF07969">
    <property type="entry name" value="Amidohydro_3"/>
    <property type="match status" value="2"/>
</dbReference>
<dbReference type="InterPro" id="IPR032466">
    <property type="entry name" value="Metal_Hydrolase"/>
</dbReference>
<dbReference type="AlphaFoldDB" id="A0A558AN22"/>
<dbReference type="InterPro" id="IPR013108">
    <property type="entry name" value="Amidohydro_3"/>
</dbReference>
<keyword evidence="2" id="KW-0378">Hydrolase</keyword>
<name>A0A558AN22_9PSEU</name>
<evidence type="ECO:0000313" key="3">
    <source>
        <dbReference type="Proteomes" id="UP000318578"/>
    </source>
</evidence>
<dbReference type="Gene3D" id="3.20.20.140">
    <property type="entry name" value="Metal-dependent hydrolases"/>
    <property type="match status" value="1"/>
</dbReference>
<dbReference type="SUPFAM" id="SSF51338">
    <property type="entry name" value="Composite domain of metallo-dependent hydrolases"/>
    <property type="match status" value="1"/>
</dbReference>
<organism evidence="2 3">
    <name type="scientific">Amycolatopsis acidiphila</name>
    <dbReference type="NCBI Taxonomy" id="715473"/>
    <lineage>
        <taxon>Bacteria</taxon>
        <taxon>Bacillati</taxon>
        <taxon>Actinomycetota</taxon>
        <taxon>Actinomycetes</taxon>
        <taxon>Pseudonocardiales</taxon>
        <taxon>Pseudonocardiaceae</taxon>
        <taxon>Amycolatopsis</taxon>
    </lineage>
</organism>
<dbReference type="PANTHER" id="PTHR43135">
    <property type="entry name" value="ALPHA-D-RIBOSE 1-METHYLPHOSPHONATE 5-TRIPHOSPHATE DIPHOSPHATASE"/>
    <property type="match status" value="1"/>
</dbReference>
<dbReference type="RefSeq" id="WP_144632896.1">
    <property type="nucleotide sequence ID" value="NZ_BNAX01000021.1"/>
</dbReference>
<sequence>MVETELWLRGALVVDGTGEEPFLSDVGIAGDKISEVVRAGAGHTGSGPETDCAGLLLAPGFIDLHTHSDLSFLLNDDPASKIMQGVTTDVIGNCGFSAFPIHEPRRDALVELVRGLGVPAFEAPWSDFDGYARALAEHEPLMNLAPLVGHGALRIAAVGTGREAVTQDLLGSLCGLLEESLEQGAFGMSTGLTYVPSGFAEVPEIHVLGAVLRKYDALYATHARAAPGFDSVGEALEVGRQTGVRVQYSHVAINDPRIWGTAEQVLRQFENAVESGVDVRYDIYPYDGSASSLTQYLPAWVQEHGEEGIREQLADGRRFEQARRELSEGLFGDIPWDWERVMVSLAGPGDEELEGMSIASAARGHGMSPEALCLDLCARHGNRVQVVLFYRAEADVEEFLAHPLSIIGSDGNAMPVTAPGRPHPRSFGTHARLLERYVQNRKLLSLSEAVHKSTAAAADRLGMRDRGRIRPGAFADLVALDLADVRETATWTRPCSLATGVRHVWVNGERVVADGALTTARPGRVLRRC</sequence>
<dbReference type="GO" id="GO:0016811">
    <property type="term" value="F:hydrolase activity, acting on carbon-nitrogen (but not peptide) bonds, in linear amides"/>
    <property type="evidence" value="ECO:0007669"/>
    <property type="project" value="InterPro"/>
</dbReference>
<dbReference type="SUPFAM" id="SSF51556">
    <property type="entry name" value="Metallo-dependent hydrolases"/>
    <property type="match status" value="1"/>
</dbReference>
<accession>A0A558AN22</accession>
<reference evidence="2 3" key="1">
    <citation type="submission" date="2019-07" db="EMBL/GenBank/DDBJ databases">
        <title>New species of Amycolatopsis and Streptomyces.</title>
        <authorList>
            <person name="Duangmal K."/>
            <person name="Teo W.F.A."/>
            <person name="Lipun K."/>
        </authorList>
    </citation>
    <scope>NUCLEOTIDE SEQUENCE [LARGE SCALE GENOMIC DNA]</scope>
    <source>
        <strain evidence="2 3">JCM 30562</strain>
    </source>
</reference>
<protein>
    <submittedName>
        <fullName evidence="2">Amidohydrolase family protein</fullName>
    </submittedName>
</protein>
<evidence type="ECO:0000259" key="1">
    <source>
        <dbReference type="Pfam" id="PF07969"/>
    </source>
</evidence>
<dbReference type="PANTHER" id="PTHR43135:SF3">
    <property type="entry name" value="ALPHA-D-RIBOSE 1-METHYLPHOSPHONATE 5-TRIPHOSPHATE DIPHOSPHATASE"/>
    <property type="match status" value="1"/>
</dbReference>
<dbReference type="EMBL" id="VJZA01000002">
    <property type="protein sequence ID" value="TVT25668.1"/>
    <property type="molecule type" value="Genomic_DNA"/>
</dbReference>
<dbReference type="Proteomes" id="UP000318578">
    <property type="component" value="Unassembled WGS sequence"/>
</dbReference>
<comment type="caution">
    <text evidence="2">The sequence shown here is derived from an EMBL/GenBank/DDBJ whole genome shotgun (WGS) entry which is preliminary data.</text>
</comment>
<dbReference type="InterPro" id="IPR011059">
    <property type="entry name" value="Metal-dep_hydrolase_composite"/>
</dbReference>